<sequence>MLSCSSLLPKVLVKSTISRTAFFIQSIEYTNHKVQQFNRKLVQLWKH</sequence>
<name>A0A0A8Z4R5_ARUDO</name>
<organism evidence="1">
    <name type="scientific">Arundo donax</name>
    <name type="common">Giant reed</name>
    <name type="synonym">Donax arundinaceus</name>
    <dbReference type="NCBI Taxonomy" id="35708"/>
    <lineage>
        <taxon>Eukaryota</taxon>
        <taxon>Viridiplantae</taxon>
        <taxon>Streptophyta</taxon>
        <taxon>Embryophyta</taxon>
        <taxon>Tracheophyta</taxon>
        <taxon>Spermatophyta</taxon>
        <taxon>Magnoliopsida</taxon>
        <taxon>Liliopsida</taxon>
        <taxon>Poales</taxon>
        <taxon>Poaceae</taxon>
        <taxon>PACMAD clade</taxon>
        <taxon>Arundinoideae</taxon>
        <taxon>Arundineae</taxon>
        <taxon>Arundo</taxon>
    </lineage>
</organism>
<proteinExistence type="predicted"/>
<reference evidence="1" key="2">
    <citation type="journal article" date="2015" name="Data Brief">
        <title>Shoot transcriptome of the giant reed, Arundo donax.</title>
        <authorList>
            <person name="Barrero R.A."/>
            <person name="Guerrero F.D."/>
            <person name="Moolhuijzen P."/>
            <person name="Goolsby J.A."/>
            <person name="Tidwell J."/>
            <person name="Bellgard S.E."/>
            <person name="Bellgard M.I."/>
        </authorList>
    </citation>
    <scope>NUCLEOTIDE SEQUENCE</scope>
    <source>
        <tissue evidence="1">Shoot tissue taken approximately 20 cm above the soil surface</tissue>
    </source>
</reference>
<reference evidence="1" key="1">
    <citation type="submission" date="2014-09" db="EMBL/GenBank/DDBJ databases">
        <authorList>
            <person name="Magalhaes I.L.F."/>
            <person name="Oliveira U."/>
            <person name="Santos F.R."/>
            <person name="Vidigal T.H.D.A."/>
            <person name="Brescovit A.D."/>
            <person name="Santos A.J."/>
        </authorList>
    </citation>
    <scope>NUCLEOTIDE SEQUENCE</scope>
    <source>
        <tissue evidence="1">Shoot tissue taken approximately 20 cm above the soil surface</tissue>
    </source>
</reference>
<accession>A0A0A8Z4R5</accession>
<protein>
    <submittedName>
        <fullName evidence="1">Uncharacterized protein</fullName>
    </submittedName>
</protein>
<evidence type="ECO:0000313" key="1">
    <source>
        <dbReference type="EMBL" id="JAD29847.1"/>
    </source>
</evidence>
<dbReference type="AlphaFoldDB" id="A0A0A8Z4R5"/>
<dbReference type="EMBL" id="GBRH01268048">
    <property type="protein sequence ID" value="JAD29847.1"/>
    <property type="molecule type" value="Transcribed_RNA"/>
</dbReference>